<dbReference type="GO" id="GO:0006281">
    <property type="term" value="P:DNA repair"/>
    <property type="evidence" value="ECO:0007669"/>
    <property type="project" value="InterPro"/>
</dbReference>
<keyword evidence="5" id="KW-0460">Magnesium</keyword>
<keyword evidence="3" id="KW-0479">Metal-binding</keyword>
<name>A0A9D2FFX3_9FIRM</name>
<evidence type="ECO:0000256" key="4">
    <source>
        <dbReference type="ARBA" id="ARBA00022801"/>
    </source>
</evidence>
<dbReference type="GO" id="GO:0046872">
    <property type="term" value="F:metal ion binding"/>
    <property type="evidence" value="ECO:0007669"/>
    <property type="project" value="UniProtKB-KW"/>
</dbReference>
<organism evidence="7 8">
    <name type="scientific">Candidatus Faecalibacterium gallistercoris</name>
    <dbReference type="NCBI Taxonomy" id="2838579"/>
    <lineage>
        <taxon>Bacteria</taxon>
        <taxon>Bacillati</taxon>
        <taxon>Bacillota</taxon>
        <taxon>Clostridia</taxon>
        <taxon>Eubacteriales</taxon>
        <taxon>Oscillospiraceae</taxon>
        <taxon>Faecalibacterium</taxon>
    </lineage>
</organism>
<comment type="caution">
    <text evidence="7">The sequence shown here is derived from an EMBL/GenBank/DDBJ whole genome shotgun (WGS) entry which is preliminary data.</text>
</comment>
<evidence type="ECO:0000256" key="1">
    <source>
        <dbReference type="ARBA" id="ARBA00001946"/>
    </source>
</evidence>
<dbReference type="PANTHER" id="PTHR43758:SF2">
    <property type="entry name" value="OXIDIZED PURINE NUCLEOSIDE TRIPHOSPHATE HYDROLASE"/>
    <property type="match status" value="1"/>
</dbReference>
<dbReference type="PRINTS" id="PR01402">
    <property type="entry name" value="MUTATORMUTX"/>
</dbReference>
<protein>
    <submittedName>
        <fullName evidence="7">8-oxo-dGTP diphosphatase</fullName>
    </submittedName>
</protein>
<dbReference type="InterPro" id="IPR003562">
    <property type="entry name" value="Mutator_MutX_prot"/>
</dbReference>
<dbReference type="GO" id="GO:0008413">
    <property type="term" value="F:8-oxo-7,8-dihydroguanosine triphosphate pyrophosphatase activity"/>
    <property type="evidence" value="ECO:0007669"/>
    <property type="project" value="InterPro"/>
</dbReference>
<dbReference type="InterPro" id="IPR020084">
    <property type="entry name" value="NUDIX_hydrolase_CS"/>
</dbReference>
<dbReference type="PANTHER" id="PTHR43758">
    <property type="entry name" value="7,8-DIHYDRO-8-OXOGUANINE TRIPHOSPHATASE"/>
    <property type="match status" value="1"/>
</dbReference>
<proteinExistence type="inferred from homology"/>
<evidence type="ECO:0000256" key="2">
    <source>
        <dbReference type="ARBA" id="ARBA00005582"/>
    </source>
</evidence>
<comment type="cofactor">
    <cofactor evidence="1">
        <name>Mg(2+)</name>
        <dbReference type="ChEBI" id="CHEBI:18420"/>
    </cofactor>
</comment>
<dbReference type="InterPro" id="IPR000086">
    <property type="entry name" value="NUDIX_hydrolase_dom"/>
</dbReference>
<evidence type="ECO:0000256" key="3">
    <source>
        <dbReference type="ARBA" id="ARBA00022723"/>
    </source>
</evidence>
<dbReference type="SUPFAM" id="SSF55811">
    <property type="entry name" value="Nudix"/>
    <property type="match status" value="1"/>
</dbReference>
<dbReference type="Gene3D" id="3.90.79.10">
    <property type="entry name" value="Nucleoside Triphosphate Pyrophosphohydrolase"/>
    <property type="match status" value="1"/>
</dbReference>
<evidence type="ECO:0000259" key="6">
    <source>
        <dbReference type="PROSITE" id="PS51462"/>
    </source>
</evidence>
<dbReference type="EMBL" id="DXBJ01000035">
    <property type="protein sequence ID" value="HIZ57984.1"/>
    <property type="molecule type" value="Genomic_DNA"/>
</dbReference>
<gene>
    <name evidence="7" type="ORF">H9725_05315</name>
</gene>
<dbReference type="PROSITE" id="PS00893">
    <property type="entry name" value="NUDIX_BOX"/>
    <property type="match status" value="1"/>
</dbReference>
<dbReference type="Pfam" id="PF00293">
    <property type="entry name" value="NUDIX"/>
    <property type="match status" value="1"/>
</dbReference>
<dbReference type="Proteomes" id="UP000824065">
    <property type="component" value="Unassembled WGS sequence"/>
</dbReference>
<comment type="similarity">
    <text evidence="2">Belongs to the Nudix hydrolase family.</text>
</comment>
<reference evidence="7" key="2">
    <citation type="submission" date="2021-04" db="EMBL/GenBank/DDBJ databases">
        <authorList>
            <person name="Gilroy R."/>
        </authorList>
    </citation>
    <scope>NUCLEOTIDE SEQUENCE</scope>
    <source>
        <strain evidence="7">ChiBcec16-3735</strain>
    </source>
</reference>
<dbReference type="AlphaFoldDB" id="A0A9D2FFX3"/>
<keyword evidence="4" id="KW-0378">Hydrolase</keyword>
<evidence type="ECO:0000256" key="5">
    <source>
        <dbReference type="ARBA" id="ARBA00022842"/>
    </source>
</evidence>
<accession>A0A9D2FFX3</accession>
<dbReference type="PROSITE" id="PS51462">
    <property type="entry name" value="NUDIX"/>
    <property type="match status" value="1"/>
</dbReference>
<dbReference type="InterPro" id="IPR015797">
    <property type="entry name" value="NUDIX_hydrolase-like_dom_sf"/>
</dbReference>
<reference evidence="7" key="1">
    <citation type="journal article" date="2021" name="PeerJ">
        <title>Extensive microbial diversity within the chicken gut microbiome revealed by metagenomics and culture.</title>
        <authorList>
            <person name="Gilroy R."/>
            <person name="Ravi A."/>
            <person name="Getino M."/>
            <person name="Pursley I."/>
            <person name="Horton D.L."/>
            <person name="Alikhan N.F."/>
            <person name="Baker D."/>
            <person name="Gharbi K."/>
            <person name="Hall N."/>
            <person name="Watson M."/>
            <person name="Adriaenssens E.M."/>
            <person name="Foster-Nyarko E."/>
            <person name="Jarju S."/>
            <person name="Secka A."/>
            <person name="Antonio M."/>
            <person name="Oren A."/>
            <person name="Chaudhuri R.R."/>
            <person name="La Ragione R."/>
            <person name="Hildebrand F."/>
            <person name="Pallen M.J."/>
        </authorList>
    </citation>
    <scope>NUCLEOTIDE SEQUENCE</scope>
    <source>
        <strain evidence="7">ChiBcec16-3735</strain>
    </source>
</reference>
<feature type="domain" description="Nudix hydrolase" evidence="6">
    <location>
        <begin position="1"/>
        <end position="132"/>
    </location>
</feature>
<dbReference type="GO" id="GO:0005737">
    <property type="term" value="C:cytoplasm"/>
    <property type="evidence" value="ECO:0007669"/>
    <property type="project" value="TreeGrafter"/>
</dbReference>
<evidence type="ECO:0000313" key="7">
    <source>
        <dbReference type="EMBL" id="HIZ57984.1"/>
    </source>
</evidence>
<sequence>MALAQNTTLCYLEKDGAWLMLHRTKKKNDCNHDKWIGVGGKFEACESPEECLLREVKEETGVTLTRWRYRGIITFVLDGVGEYMHLFTADRWQGEPACGDSAEGVLEWVPRAQVPELPIWEGDKLFFRLLDEERPFFSLKLCYRGDTLTEAVLDGKRLPLGRTPT</sequence>
<evidence type="ECO:0000313" key="8">
    <source>
        <dbReference type="Proteomes" id="UP000824065"/>
    </source>
</evidence>
<dbReference type="CDD" id="cd18886">
    <property type="entry name" value="NUDIX_MutT_Nudt1"/>
    <property type="match status" value="1"/>
</dbReference>